<name>A0A1Q8V8U6_9ACTO</name>
<dbReference type="EMBL" id="MSKJ01000014">
    <property type="protein sequence ID" value="OLO44532.1"/>
    <property type="molecule type" value="Genomic_DNA"/>
</dbReference>
<dbReference type="PANTHER" id="PTHR33164">
    <property type="entry name" value="TRANSCRIPTIONAL REGULATOR, MARR FAMILY"/>
    <property type="match status" value="1"/>
</dbReference>
<reference evidence="2 3" key="1">
    <citation type="submission" date="2016-12" db="EMBL/GenBank/DDBJ databases">
        <title>Genomic Comparison of strains in the 'Actinomyces naeslundii' Group.</title>
        <authorList>
            <person name="Mughal S.R."/>
            <person name="Do T."/>
            <person name="Gilbert S.C."/>
            <person name="Witherden E.A."/>
            <person name="Didelot X."/>
            <person name="Beighton D."/>
        </authorList>
    </citation>
    <scope>NUCLEOTIDE SEQUENCE [LARGE SCALE GENOMIC DNA]</scope>
    <source>
        <strain evidence="2 3">CCUG 33920</strain>
    </source>
</reference>
<dbReference type="InterPro" id="IPR036388">
    <property type="entry name" value="WH-like_DNA-bd_sf"/>
</dbReference>
<dbReference type="InterPro" id="IPR039422">
    <property type="entry name" value="MarR/SlyA-like"/>
</dbReference>
<evidence type="ECO:0000313" key="2">
    <source>
        <dbReference type="EMBL" id="OLO44532.1"/>
    </source>
</evidence>
<feature type="domain" description="HTH marR-type" evidence="1">
    <location>
        <begin position="31"/>
        <end position="132"/>
    </location>
</feature>
<protein>
    <submittedName>
        <fullName evidence="2">MarR family transcriptional regulator</fullName>
    </submittedName>
</protein>
<accession>A0A1Q8V8U6</accession>
<dbReference type="GO" id="GO:0006950">
    <property type="term" value="P:response to stress"/>
    <property type="evidence" value="ECO:0007669"/>
    <property type="project" value="TreeGrafter"/>
</dbReference>
<dbReference type="SUPFAM" id="SSF46785">
    <property type="entry name" value="Winged helix' DNA-binding domain"/>
    <property type="match status" value="1"/>
</dbReference>
<dbReference type="SMART" id="SM00347">
    <property type="entry name" value="HTH_MARR"/>
    <property type="match status" value="1"/>
</dbReference>
<dbReference type="Proteomes" id="UP000186857">
    <property type="component" value="Unassembled WGS sequence"/>
</dbReference>
<dbReference type="PANTHER" id="PTHR33164:SF43">
    <property type="entry name" value="HTH-TYPE TRANSCRIPTIONAL REPRESSOR YETL"/>
    <property type="match status" value="1"/>
</dbReference>
<evidence type="ECO:0000313" key="3">
    <source>
        <dbReference type="Proteomes" id="UP000186857"/>
    </source>
</evidence>
<dbReference type="InterPro" id="IPR000835">
    <property type="entry name" value="HTH_MarR-typ"/>
</dbReference>
<proteinExistence type="predicted"/>
<dbReference type="OrthoDB" id="5511415at2"/>
<dbReference type="GO" id="GO:0003700">
    <property type="term" value="F:DNA-binding transcription factor activity"/>
    <property type="evidence" value="ECO:0007669"/>
    <property type="project" value="InterPro"/>
</dbReference>
<evidence type="ECO:0000259" key="1">
    <source>
        <dbReference type="SMART" id="SM00347"/>
    </source>
</evidence>
<gene>
    <name evidence="2" type="ORF">BKH29_06820</name>
</gene>
<dbReference type="Gene3D" id="1.10.10.10">
    <property type="entry name" value="Winged helix-like DNA-binding domain superfamily/Winged helix DNA-binding domain"/>
    <property type="match status" value="1"/>
</dbReference>
<sequence length="159" mass="17184">MPGRTPEGDALTALVLPVFALNGEFLETAAAITAPHELTPARWRVLGAVLEEPLPVAEIARRVGLGLTRQSVQRVTNDVVAQGWARWQPNPGRRGQNLLVLTDKGRRAVAALTTEQHAWADAVGPEIGEKNLKTLGTLISRLTDASRRYRQAAGEEPSP</sequence>
<dbReference type="AlphaFoldDB" id="A0A1Q8V8U6"/>
<dbReference type="InterPro" id="IPR036390">
    <property type="entry name" value="WH_DNA-bd_sf"/>
</dbReference>
<organism evidence="2 3">
    <name type="scientific">Actinomyces oris</name>
    <dbReference type="NCBI Taxonomy" id="544580"/>
    <lineage>
        <taxon>Bacteria</taxon>
        <taxon>Bacillati</taxon>
        <taxon>Actinomycetota</taxon>
        <taxon>Actinomycetes</taxon>
        <taxon>Actinomycetales</taxon>
        <taxon>Actinomycetaceae</taxon>
        <taxon>Actinomyces</taxon>
    </lineage>
</organism>
<dbReference type="RefSeq" id="WP_075376794.1">
    <property type="nucleotide sequence ID" value="NZ_MSKJ01000014.1"/>
</dbReference>
<comment type="caution">
    <text evidence="2">The sequence shown here is derived from an EMBL/GenBank/DDBJ whole genome shotgun (WGS) entry which is preliminary data.</text>
</comment>
<dbReference type="Pfam" id="PF12802">
    <property type="entry name" value="MarR_2"/>
    <property type="match status" value="1"/>
</dbReference>